<evidence type="ECO:0000259" key="1">
    <source>
        <dbReference type="Pfam" id="PF13472"/>
    </source>
</evidence>
<dbReference type="CDD" id="cd01823">
    <property type="entry name" value="SEST_like"/>
    <property type="match status" value="1"/>
</dbReference>
<organism evidence="2 3">
    <name type="scientific">Sphingomonas psychrolutea</name>
    <dbReference type="NCBI Taxonomy" id="1259676"/>
    <lineage>
        <taxon>Bacteria</taxon>
        <taxon>Pseudomonadati</taxon>
        <taxon>Pseudomonadota</taxon>
        <taxon>Alphaproteobacteria</taxon>
        <taxon>Sphingomonadales</taxon>
        <taxon>Sphingomonadaceae</taxon>
        <taxon>Sphingomonas</taxon>
    </lineage>
</organism>
<accession>A0ABQ1G5K5</accession>
<name>A0ABQ1G5K5_9SPHN</name>
<dbReference type="Pfam" id="PF13472">
    <property type="entry name" value="Lipase_GDSL_2"/>
    <property type="match status" value="1"/>
</dbReference>
<dbReference type="SUPFAM" id="SSF52266">
    <property type="entry name" value="SGNH hydrolase"/>
    <property type="match status" value="1"/>
</dbReference>
<feature type="domain" description="SGNH hydrolase-type esterase" evidence="1">
    <location>
        <begin position="41"/>
        <end position="276"/>
    </location>
</feature>
<gene>
    <name evidence="2" type="ORF">GCM10011395_04310</name>
</gene>
<protein>
    <recommendedName>
        <fullName evidence="1">SGNH hydrolase-type esterase domain-containing protein</fullName>
    </recommendedName>
</protein>
<dbReference type="InterPro" id="IPR037460">
    <property type="entry name" value="SEST-like"/>
</dbReference>
<dbReference type="PANTHER" id="PTHR37981">
    <property type="entry name" value="LIPASE 2"/>
    <property type="match status" value="1"/>
</dbReference>
<evidence type="ECO:0000313" key="2">
    <source>
        <dbReference type="EMBL" id="GGA37126.1"/>
    </source>
</evidence>
<keyword evidence="3" id="KW-1185">Reference proteome</keyword>
<reference evidence="3" key="1">
    <citation type="journal article" date="2019" name="Int. J. Syst. Evol. Microbiol.">
        <title>The Global Catalogue of Microorganisms (GCM) 10K type strain sequencing project: providing services to taxonomists for standard genome sequencing and annotation.</title>
        <authorList>
            <consortium name="The Broad Institute Genomics Platform"/>
            <consortium name="The Broad Institute Genome Sequencing Center for Infectious Disease"/>
            <person name="Wu L."/>
            <person name="Ma J."/>
        </authorList>
    </citation>
    <scope>NUCLEOTIDE SEQUENCE [LARGE SCALE GENOMIC DNA]</scope>
    <source>
        <strain evidence="3">CGMCC 1.10106</strain>
    </source>
</reference>
<dbReference type="Gene3D" id="3.40.50.1110">
    <property type="entry name" value="SGNH hydrolase"/>
    <property type="match status" value="1"/>
</dbReference>
<evidence type="ECO:0000313" key="3">
    <source>
        <dbReference type="Proteomes" id="UP000618591"/>
    </source>
</evidence>
<comment type="caution">
    <text evidence="2">The sequence shown here is derived from an EMBL/GenBank/DDBJ whole genome shotgun (WGS) entry which is preliminary data.</text>
</comment>
<dbReference type="PANTHER" id="PTHR37981:SF1">
    <property type="entry name" value="SGNH HYDROLASE-TYPE ESTERASE DOMAIN-CONTAINING PROTEIN"/>
    <property type="match status" value="1"/>
</dbReference>
<sequence length="287" mass="29604">MRLRRILKWLGLGGAGTILVGGGLLAWQARTPPVTNAYYVALGSSYAAGLGLGPRAPGSPIVSQRTINGYPQHLARLLSVPSFTDMSSSGSTVRHVLHGGQMLLGPQIDALGPDTRLVTLTAGGNDVGYVGDLIAIAYSNRGGVIGGVVGAFWRGAKPISKRPFDDLAMTLRETLHEIQRRSPQARIIVVTYPTILPDGPICASAGITEAQAALMRGVGVKLAATTREAAAAAGATVVDMALLSKGHDACSTDPWINGFRPAAGADFHPTLAGARATAEAIAKAIAV</sequence>
<dbReference type="InterPro" id="IPR013830">
    <property type="entry name" value="SGNH_hydro"/>
</dbReference>
<dbReference type="Proteomes" id="UP000618591">
    <property type="component" value="Unassembled WGS sequence"/>
</dbReference>
<dbReference type="EMBL" id="BMDW01000002">
    <property type="protein sequence ID" value="GGA37126.1"/>
    <property type="molecule type" value="Genomic_DNA"/>
</dbReference>
<dbReference type="InterPro" id="IPR036514">
    <property type="entry name" value="SGNH_hydro_sf"/>
</dbReference>
<proteinExistence type="predicted"/>